<feature type="transmembrane region" description="Helical" evidence="1">
    <location>
        <begin position="21"/>
        <end position="43"/>
    </location>
</feature>
<evidence type="ECO:0000313" key="2">
    <source>
        <dbReference type="EMBL" id="OPH38868.1"/>
    </source>
</evidence>
<dbReference type="EMBL" id="UGQC01000001">
    <property type="protein sequence ID" value="STZ01256.1"/>
    <property type="molecule type" value="Genomic_DNA"/>
</dbReference>
<proteinExistence type="predicted"/>
<dbReference type="Proteomes" id="UP000191025">
    <property type="component" value="Unassembled WGS sequence"/>
</dbReference>
<keyword evidence="5" id="KW-1185">Reference proteome</keyword>
<name>A0A1V4H2L0_MORLA</name>
<feature type="transmembrane region" description="Helical" evidence="1">
    <location>
        <begin position="283"/>
        <end position="305"/>
    </location>
</feature>
<feature type="transmembrane region" description="Helical" evidence="1">
    <location>
        <begin position="55"/>
        <end position="80"/>
    </location>
</feature>
<feature type="transmembrane region" description="Helical" evidence="1">
    <location>
        <begin position="92"/>
        <end position="112"/>
    </location>
</feature>
<feature type="transmembrane region" description="Helical" evidence="1">
    <location>
        <begin position="146"/>
        <end position="162"/>
    </location>
</feature>
<evidence type="ECO:0000313" key="5">
    <source>
        <dbReference type="Proteomes" id="UP000254107"/>
    </source>
</evidence>
<feature type="transmembrane region" description="Helical" evidence="1">
    <location>
        <begin position="168"/>
        <end position="185"/>
    </location>
</feature>
<dbReference type="AlphaFoldDB" id="A0A1V4H2L0"/>
<feature type="transmembrane region" description="Helical" evidence="1">
    <location>
        <begin position="218"/>
        <end position="240"/>
    </location>
</feature>
<reference evidence="4" key="1">
    <citation type="submission" date="2017-03" db="EMBL/GenBank/DDBJ databases">
        <title>Draft genome sequence of Moraxella equi CCUG 4950T type strain.</title>
        <authorList>
            <person name="Salva-Serra F."/>
            <person name="Engstrom-Jakobsson H."/>
            <person name="Thorell K."/>
            <person name="Jaen-Luchoro D."/>
            <person name="Gonzales-Siles L."/>
            <person name="Karlsson R."/>
            <person name="Yazdan S."/>
            <person name="Boulund F."/>
            <person name="Johnning A."/>
            <person name="Engstrand L."/>
            <person name="Kristiansson E."/>
            <person name="Moore E."/>
        </authorList>
    </citation>
    <scope>NUCLEOTIDE SEQUENCE [LARGE SCALE GENOMIC DNA]</scope>
    <source>
        <strain evidence="4">CCUG 4441</strain>
    </source>
</reference>
<organism evidence="2 4">
    <name type="scientific">Moraxella lacunata</name>
    <dbReference type="NCBI Taxonomy" id="477"/>
    <lineage>
        <taxon>Bacteria</taxon>
        <taxon>Pseudomonadati</taxon>
        <taxon>Pseudomonadota</taxon>
        <taxon>Gammaproteobacteria</taxon>
        <taxon>Moraxellales</taxon>
        <taxon>Moraxellaceae</taxon>
        <taxon>Moraxella</taxon>
    </lineage>
</organism>
<feature type="transmembrane region" description="Helical" evidence="1">
    <location>
        <begin position="118"/>
        <end position="139"/>
    </location>
</feature>
<dbReference type="EMBL" id="MXAN01000010">
    <property type="protein sequence ID" value="OPH38868.1"/>
    <property type="molecule type" value="Genomic_DNA"/>
</dbReference>
<feature type="transmembrane region" description="Helical" evidence="1">
    <location>
        <begin position="192"/>
        <end position="212"/>
    </location>
</feature>
<evidence type="ECO:0000313" key="4">
    <source>
        <dbReference type="Proteomes" id="UP000191025"/>
    </source>
</evidence>
<keyword evidence="1" id="KW-0812">Transmembrane</keyword>
<accession>A0A1V4H2L0</accession>
<gene>
    <name evidence="3" type="primary">rarD_2</name>
    <name evidence="2" type="ORF">B5J94_02215</name>
    <name evidence="3" type="ORF">NCTC7911_02683</name>
</gene>
<evidence type="ECO:0000313" key="3">
    <source>
        <dbReference type="EMBL" id="STZ01256.1"/>
    </source>
</evidence>
<protein>
    <submittedName>
        <fullName evidence="3">Putative chloramphenical resistance permease RarD</fullName>
    </submittedName>
</protein>
<reference evidence="3 5" key="3">
    <citation type="submission" date="2018-06" db="EMBL/GenBank/DDBJ databases">
        <authorList>
            <consortium name="Pathogen Informatics"/>
            <person name="Doyle S."/>
        </authorList>
    </citation>
    <scope>NUCLEOTIDE SEQUENCE [LARGE SCALE GENOMIC DNA]</scope>
    <source>
        <strain evidence="3 5">NCTC7911</strain>
    </source>
</reference>
<feature type="transmembrane region" description="Helical" evidence="1">
    <location>
        <begin position="252"/>
        <end position="277"/>
    </location>
</feature>
<reference evidence="2" key="2">
    <citation type="submission" date="2017-03" db="EMBL/GenBank/DDBJ databases">
        <authorList>
            <person name="Afonso C.L."/>
            <person name="Miller P.J."/>
            <person name="Scott M.A."/>
            <person name="Spackman E."/>
            <person name="Goraichik I."/>
            <person name="Dimitrov K.M."/>
            <person name="Suarez D.L."/>
            <person name="Swayne D.E."/>
        </authorList>
    </citation>
    <scope>NUCLEOTIDE SEQUENCE</scope>
    <source>
        <strain evidence="2">CCUG 4441</strain>
    </source>
</reference>
<evidence type="ECO:0000256" key="1">
    <source>
        <dbReference type="SAM" id="Phobius"/>
    </source>
</evidence>
<keyword evidence="1" id="KW-0472">Membrane</keyword>
<keyword evidence="1" id="KW-1133">Transmembrane helix</keyword>
<dbReference type="Proteomes" id="UP000254107">
    <property type="component" value="Unassembled WGS sequence"/>
</dbReference>
<sequence>MYQPKTMNLALPAQFSLPKNTFALGVTLAILSNVMFAMVYAYGKWLPPLTGTAVFLWRMVMMWGCLVILISTLGKWEFVLGGLSRVKGVRGWAWLLAPTPILASQLWLFVYAPLNGHGVAVSMGYFLFPLVMVLVGFVMGERLTRLQWLAVACAGVGVGMEIVRTGRVSWATFWVCLAYPIFYVMRRRQNIPALTGLFVDLSIIAPICLVALCFHESAMSAVIGSPVMIFKVIGLGLISVLSQQANLEANRLLPTSLFGLLGYLEPALLFVLAITVLGGAFEWQMLTSFGLIWVGIICLLIQGVAKRWGFK</sequence>